<dbReference type="InterPro" id="IPR001507">
    <property type="entry name" value="ZP_dom"/>
</dbReference>
<dbReference type="InterPro" id="IPR014853">
    <property type="entry name" value="VWF/SSPO/ZAN-like_Cys-rich_dom"/>
</dbReference>
<sequence>MICFLLYLAALGLLGGTAATNQIFTSSGEMDITSCPITYYGQKYDKVYVAFESNTFSLCFNGSYQTGIKNDCIFMSGGTADRGGLSVFTKEIPAGSGVHRLLPNLSNAGKCINIIPLKDSQQSEIQQVELGNFGSQAILAIRTHSGYTNLDVEADAQVDGVSVFKQTYQPAETNVGVITDVSGCRLAGVVYKTNTTVSDPTTCTSVMCDFSGVATVVNDCGPMEQCQGDGSCVFKTMCTVTGSAVINIVGRVESVPDRCGYTLVGPSVIPGFKVLGVFQERRRKDVSFLERVILQLDSPNVQISLEQGGRVQLDEKVLKVNGSAQVVHGVELSRDHRGVTAQLSKSQYTVHVLFDGNTALIHMTGPSETAVQGLCGNSNRPLVQEKADEHSAPGCGMGYAEAADSNINCNSTTDWCNLLKEAPFSACNEHIDPEPYMAACTHTLCKYPAVDGLKCQFLEAYVKACSLHSNVTVERWTTKTSCPAVPRASCQDRFCSDNEFCGERQVGDPRCLCRAIFASKYKSANAYGEPTECTKKSASVTLANCLLEDKSIDYAFLHLNDEACKAEMDELTHMLTFKFNSSNTCGTVVMANNSQIIYKNIIMRRNLSDSGMINRQSPVHIDFSCYYAQPEIKSLAIRLKQRAVMQEMTSGEWKYNLTMKAYSDAERNNVIQLDTDIQLDQNIWVEIETEGLDEKVVVVVMDSCWATDQPSPSGALRYDLITNGCANPADQTVKVEGNGLGTSNLFSFNSFQFTGSSADVYLHCKLELCVTQSNACAPICSQGARRRRSSFAKYEDKNPALITMAWSN</sequence>
<name>A0AAD9CPQ5_DISEL</name>
<keyword evidence="7" id="KW-1185">Reference proteome</keyword>
<gene>
    <name evidence="6" type="ORF">KUDE01_006450</name>
</gene>
<dbReference type="Pfam" id="PF00100">
    <property type="entry name" value="Zona_pellucida"/>
    <property type="match status" value="1"/>
</dbReference>
<reference evidence="6" key="1">
    <citation type="submission" date="2023-04" db="EMBL/GenBank/DDBJ databases">
        <title>Chromosome-level genome of Chaenocephalus aceratus.</title>
        <authorList>
            <person name="Park H."/>
        </authorList>
    </citation>
    <scope>NUCLEOTIDE SEQUENCE</scope>
    <source>
        <strain evidence="6">DE</strain>
        <tissue evidence="6">Muscle</tissue>
    </source>
</reference>
<dbReference type="Gene3D" id="2.60.40.3210">
    <property type="entry name" value="Zona pellucida, ZP-N domain"/>
    <property type="match status" value="1"/>
</dbReference>
<dbReference type="SMART" id="SM00241">
    <property type="entry name" value="ZP"/>
    <property type="match status" value="1"/>
</dbReference>
<evidence type="ECO:0000256" key="2">
    <source>
        <dbReference type="ARBA" id="ARBA00023157"/>
    </source>
</evidence>
<organism evidence="6 7">
    <name type="scientific">Dissostichus eleginoides</name>
    <name type="common">Patagonian toothfish</name>
    <name type="synonym">Dissostichus amissus</name>
    <dbReference type="NCBI Taxonomy" id="100907"/>
    <lineage>
        <taxon>Eukaryota</taxon>
        <taxon>Metazoa</taxon>
        <taxon>Chordata</taxon>
        <taxon>Craniata</taxon>
        <taxon>Vertebrata</taxon>
        <taxon>Euteleostomi</taxon>
        <taxon>Actinopterygii</taxon>
        <taxon>Neopterygii</taxon>
        <taxon>Teleostei</taxon>
        <taxon>Neoteleostei</taxon>
        <taxon>Acanthomorphata</taxon>
        <taxon>Eupercaria</taxon>
        <taxon>Perciformes</taxon>
        <taxon>Notothenioidei</taxon>
        <taxon>Nototheniidae</taxon>
        <taxon>Dissostichus</taxon>
    </lineage>
</organism>
<protein>
    <submittedName>
        <fullName evidence="6">Alpha-tectorin</fullName>
    </submittedName>
</protein>
<feature type="signal peptide" evidence="3">
    <location>
        <begin position="1"/>
        <end position="19"/>
    </location>
</feature>
<evidence type="ECO:0000313" key="7">
    <source>
        <dbReference type="Proteomes" id="UP001228049"/>
    </source>
</evidence>
<dbReference type="AlphaFoldDB" id="A0AAD9CPQ5"/>
<evidence type="ECO:0000256" key="3">
    <source>
        <dbReference type="SAM" id="SignalP"/>
    </source>
</evidence>
<dbReference type="PROSITE" id="PS51034">
    <property type="entry name" value="ZP_2"/>
    <property type="match status" value="1"/>
</dbReference>
<feature type="domain" description="VWFD" evidence="5">
    <location>
        <begin position="236"/>
        <end position="417"/>
    </location>
</feature>
<dbReference type="PROSITE" id="PS51233">
    <property type="entry name" value="VWFD"/>
    <property type="match status" value="1"/>
</dbReference>
<dbReference type="InterPro" id="IPR042235">
    <property type="entry name" value="ZP-C_dom"/>
</dbReference>
<dbReference type="Pfam" id="PF08742">
    <property type="entry name" value="C8"/>
    <property type="match status" value="1"/>
</dbReference>
<feature type="domain" description="ZP" evidence="4">
    <location>
        <begin position="532"/>
        <end position="787"/>
    </location>
</feature>
<keyword evidence="2" id="KW-1015">Disulfide bond</keyword>
<dbReference type="SMART" id="SM00832">
    <property type="entry name" value="C8"/>
    <property type="match status" value="1"/>
</dbReference>
<dbReference type="InterPro" id="IPR055356">
    <property type="entry name" value="ZP-N"/>
</dbReference>
<dbReference type="InterPro" id="IPR001846">
    <property type="entry name" value="VWF_type-D"/>
</dbReference>
<dbReference type="EMBL" id="JASDAP010000005">
    <property type="protein sequence ID" value="KAK1903494.1"/>
    <property type="molecule type" value="Genomic_DNA"/>
</dbReference>
<evidence type="ECO:0000259" key="4">
    <source>
        <dbReference type="PROSITE" id="PS51034"/>
    </source>
</evidence>
<evidence type="ECO:0000256" key="1">
    <source>
        <dbReference type="ARBA" id="ARBA00022729"/>
    </source>
</evidence>
<dbReference type="Pfam" id="PF23344">
    <property type="entry name" value="ZP-N"/>
    <property type="match status" value="1"/>
</dbReference>
<dbReference type="PANTHER" id="PTHR14002">
    <property type="entry name" value="ENDOGLIN/TGF-BETA RECEPTOR TYPE III"/>
    <property type="match status" value="1"/>
</dbReference>
<evidence type="ECO:0000313" key="6">
    <source>
        <dbReference type="EMBL" id="KAK1903494.1"/>
    </source>
</evidence>
<feature type="chain" id="PRO_5042073951" evidence="3">
    <location>
        <begin position="20"/>
        <end position="808"/>
    </location>
</feature>
<dbReference type="PANTHER" id="PTHR14002:SF50">
    <property type="entry name" value="ALPHA-TECTORIN-LIKE-RELATED"/>
    <property type="match status" value="1"/>
</dbReference>
<comment type="caution">
    <text evidence="6">The sequence shown here is derived from an EMBL/GenBank/DDBJ whole genome shotgun (WGS) entry which is preliminary data.</text>
</comment>
<proteinExistence type="predicted"/>
<accession>A0AAD9CPQ5</accession>
<dbReference type="Gene3D" id="2.60.40.4100">
    <property type="entry name" value="Zona pellucida, ZP-C domain"/>
    <property type="match status" value="1"/>
</dbReference>
<dbReference type="InterPro" id="IPR055355">
    <property type="entry name" value="ZP-C"/>
</dbReference>
<keyword evidence="1 3" id="KW-0732">Signal</keyword>
<evidence type="ECO:0000259" key="5">
    <source>
        <dbReference type="PROSITE" id="PS51233"/>
    </source>
</evidence>
<dbReference type="Proteomes" id="UP001228049">
    <property type="component" value="Unassembled WGS sequence"/>
</dbReference>